<dbReference type="EMBL" id="GGEC01073904">
    <property type="protein sequence ID" value="MBX54388.1"/>
    <property type="molecule type" value="Transcribed_RNA"/>
</dbReference>
<evidence type="ECO:0000256" key="2">
    <source>
        <dbReference type="SAM" id="MobiDB-lite"/>
    </source>
</evidence>
<feature type="compositionally biased region" description="Acidic residues" evidence="2">
    <location>
        <begin position="414"/>
        <end position="429"/>
    </location>
</feature>
<feature type="compositionally biased region" description="Acidic residues" evidence="2">
    <location>
        <begin position="67"/>
        <end position="78"/>
    </location>
</feature>
<feature type="compositionally biased region" description="Basic residues" evidence="2">
    <location>
        <begin position="104"/>
        <end position="113"/>
    </location>
</feature>
<sequence length="742" mass="84056">MASPANSQDLVPPNSDLSTEDQERKPEQLDEASPPPAPPQSEAKLQFPKTLEMEITDPEDAKAQDPQYEDQNLDDPEDIAPLSPTNSDPPAAAVAVSTSSRRGGGPKRKKMNRRVAALERKSQKKIEILAAALKPVPFVPNKVLDFTSHEALLKRLGLWDFVHLQFDLNIRTDLLAQLIATYNPSLRASYVNGFRIKVNRADLARALKLPAKKDKNSSVDNAREVKESEESIGFIEEVLSNWVLLHGDTWIMPTEIVNLRNAIKEGNFERVDWAGLIWSMMEKELSVGADLKECYYASHFHCLIKDQKEDLLKEEPVKMEVDVKEEENNDVRMIDEPREGLELEEHTIELSLGGMDSVVRDDEERDGKEHVDSGHAMDCEKRKEDEEEQGKLLGSCVDGAEDEEECEELGKPEEEGEEEGNEEGGEDDAEEARFNLSPKDVALEGVSSENLLSVMEAVQIPFDSGMQPRDNLSSGEFLASGIHTQTIPSVSSLLGNDNGNGNKRPIEHLENDMRSFPGVSKRIRSDVPWDMKSSSEYDLYMDQMQHLMGKARMMYEAKEQACQEMNVNQQMLISELQRRDNMIQQLHKSKCEEQQKRQVEVYRLERELYLMGNLLQEYRKALKKTQKVFAEYRSKCPLPVEPIYKDAGPGGLVLSTKELEKQRLKEEEQQNRMLIEKKVREFEAESFSKFDAHRETVDLLAKKLLDAEKSANILKETFAKQKASKISDCAAVGDELEPHLDC</sequence>
<feature type="region of interest" description="Disordered" evidence="2">
    <location>
        <begin position="349"/>
        <end position="429"/>
    </location>
</feature>
<proteinExistence type="predicted"/>
<feature type="compositionally biased region" description="Basic and acidic residues" evidence="2">
    <location>
        <begin position="358"/>
        <end position="384"/>
    </location>
</feature>
<evidence type="ECO:0000256" key="1">
    <source>
        <dbReference type="SAM" id="Coils"/>
    </source>
</evidence>
<dbReference type="PANTHER" id="PTHR35120">
    <property type="entry name" value="HISTONE ACETYLTRANSFERASE KAT6B-LIKE"/>
    <property type="match status" value="1"/>
</dbReference>
<dbReference type="PANTHER" id="PTHR35120:SF2">
    <property type="entry name" value="AMINOTRANSFERASE-LIKE PLANT MOBILE DOMAIN-CONTAINING PROTEIN"/>
    <property type="match status" value="1"/>
</dbReference>
<dbReference type="AlphaFoldDB" id="A0A2P2PHY5"/>
<feature type="region of interest" description="Disordered" evidence="2">
    <location>
        <begin position="1"/>
        <end position="114"/>
    </location>
</feature>
<feature type="coiled-coil region" evidence="1">
    <location>
        <begin position="615"/>
        <end position="685"/>
    </location>
</feature>
<evidence type="ECO:0000313" key="3">
    <source>
        <dbReference type="EMBL" id="MBX54388.1"/>
    </source>
</evidence>
<keyword evidence="1" id="KW-0175">Coiled coil</keyword>
<organism evidence="3">
    <name type="scientific">Rhizophora mucronata</name>
    <name type="common">Asiatic mangrove</name>
    <dbReference type="NCBI Taxonomy" id="61149"/>
    <lineage>
        <taxon>Eukaryota</taxon>
        <taxon>Viridiplantae</taxon>
        <taxon>Streptophyta</taxon>
        <taxon>Embryophyta</taxon>
        <taxon>Tracheophyta</taxon>
        <taxon>Spermatophyta</taxon>
        <taxon>Magnoliopsida</taxon>
        <taxon>eudicotyledons</taxon>
        <taxon>Gunneridae</taxon>
        <taxon>Pentapetalae</taxon>
        <taxon>rosids</taxon>
        <taxon>fabids</taxon>
        <taxon>Malpighiales</taxon>
        <taxon>Rhizophoraceae</taxon>
        <taxon>Rhizophora</taxon>
    </lineage>
</organism>
<reference evidence="3" key="1">
    <citation type="submission" date="2018-02" db="EMBL/GenBank/DDBJ databases">
        <title>Rhizophora mucronata_Transcriptome.</title>
        <authorList>
            <person name="Meera S.P."/>
            <person name="Sreeshan A."/>
            <person name="Augustine A."/>
        </authorList>
    </citation>
    <scope>NUCLEOTIDE SEQUENCE</scope>
    <source>
        <tissue evidence="3">Leaf</tissue>
    </source>
</reference>
<name>A0A2P2PHY5_RHIMU</name>
<protein>
    <submittedName>
        <fullName evidence="3">Uncharacterized protein MANES_13G138100</fullName>
    </submittedName>
</protein>
<accession>A0A2P2PHY5</accession>